<organism evidence="3 4">
    <name type="scientific">Novosphingobium sediminicola</name>
    <dbReference type="NCBI Taxonomy" id="563162"/>
    <lineage>
        <taxon>Bacteria</taxon>
        <taxon>Pseudomonadati</taxon>
        <taxon>Pseudomonadota</taxon>
        <taxon>Alphaproteobacteria</taxon>
        <taxon>Sphingomonadales</taxon>
        <taxon>Sphingomonadaceae</taxon>
        <taxon>Novosphingobium</taxon>
    </lineage>
</organism>
<name>A0A7W6G5Z8_9SPHN</name>
<keyword evidence="1" id="KW-0732">Signal</keyword>
<dbReference type="EC" id="3.5.2.6" evidence="3"/>
<dbReference type="InterPro" id="IPR036866">
    <property type="entry name" value="RibonucZ/Hydroxyglut_hydro"/>
</dbReference>
<dbReference type="AlphaFoldDB" id="A0A7W6G5Z8"/>
<dbReference type="NCBIfam" id="NF033105">
    <property type="entry name" value="bla_subclass_B3"/>
    <property type="match status" value="1"/>
</dbReference>
<gene>
    <name evidence="3" type="ORF">GGR38_001687</name>
</gene>
<dbReference type="SUPFAM" id="SSF56281">
    <property type="entry name" value="Metallo-hydrolase/oxidoreductase"/>
    <property type="match status" value="1"/>
</dbReference>
<sequence>MKQAALLLALLAAPVLAADDPLTRPITTSYTDRWMQPRAPIQIYGKTWMAGSVHLNTAVIDTGAGLVVIDAGLPQFEPQLKAQIRSLGHKPSDVRYILVTEAHFDHAGGVAALARDTGATVIASPYTVAALRKGQTGVEDPQNGDLKPFPSPKRLRAVPDGGQIKLGDTVITARFTPGHTAGSTSWTWQSCAPKTGCRAMVFMASLSATAADTYRFSAPEHAPVVASFRQSFAKAKAFPCDYLITGHPEHSLTDDKVAAAMRTPGSVSWEDKGACAATVTRFEDRLNTTLAREAAK</sequence>
<dbReference type="Gene3D" id="3.60.15.10">
    <property type="entry name" value="Ribonuclease Z/Hydroxyacylglutathione hydrolase-like"/>
    <property type="match status" value="1"/>
</dbReference>
<feature type="domain" description="Metallo-beta-lactamase" evidence="2">
    <location>
        <begin position="54"/>
        <end position="247"/>
    </location>
</feature>
<proteinExistence type="predicted"/>
<dbReference type="NCBIfam" id="NF012229">
    <property type="entry name" value="bla_class_B_core"/>
    <property type="match status" value="1"/>
</dbReference>
<reference evidence="3 4" key="1">
    <citation type="submission" date="2020-08" db="EMBL/GenBank/DDBJ databases">
        <title>Genomic Encyclopedia of Type Strains, Phase IV (KMG-IV): sequencing the most valuable type-strain genomes for metagenomic binning, comparative biology and taxonomic classification.</title>
        <authorList>
            <person name="Goeker M."/>
        </authorList>
    </citation>
    <scope>NUCLEOTIDE SEQUENCE [LARGE SCALE GENOMIC DNA]</scope>
    <source>
        <strain evidence="3 4">DSM 27057</strain>
    </source>
</reference>
<dbReference type="InterPro" id="IPR050855">
    <property type="entry name" value="NDM-1-like"/>
</dbReference>
<dbReference type="InterPro" id="IPR001279">
    <property type="entry name" value="Metallo-B-lactamas"/>
</dbReference>
<dbReference type="PANTHER" id="PTHR42951">
    <property type="entry name" value="METALLO-BETA-LACTAMASE DOMAIN-CONTAINING"/>
    <property type="match status" value="1"/>
</dbReference>
<keyword evidence="4" id="KW-1185">Reference proteome</keyword>
<dbReference type="Proteomes" id="UP000548867">
    <property type="component" value="Unassembled WGS sequence"/>
</dbReference>
<dbReference type="RefSeq" id="WP_183624461.1">
    <property type="nucleotide sequence ID" value="NZ_JACIDX010000005.1"/>
</dbReference>
<dbReference type="SMART" id="SM00849">
    <property type="entry name" value="Lactamase_B"/>
    <property type="match status" value="1"/>
</dbReference>
<accession>A0A7W6G5Z8</accession>
<evidence type="ECO:0000313" key="3">
    <source>
        <dbReference type="EMBL" id="MBB3954748.1"/>
    </source>
</evidence>
<feature type="signal peptide" evidence="1">
    <location>
        <begin position="1"/>
        <end position="17"/>
    </location>
</feature>
<evidence type="ECO:0000256" key="1">
    <source>
        <dbReference type="SAM" id="SignalP"/>
    </source>
</evidence>
<evidence type="ECO:0000313" key="4">
    <source>
        <dbReference type="Proteomes" id="UP000548867"/>
    </source>
</evidence>
<evidence type="ECO:0000259" key="2">
    <source>
        <dbReference type="SMART" id="SM00849"/>
    </source>
</evidence>
<feature type="chain" id="PRO_5030837209" evidence="1">
    <location>
        <begin position="18"/>
        <end position="296"/>
    </location>
</feature>
<dbReference type="PANTHER" id="PTHR42951:SF17">
    <property type="entry name" value="METALLO-BETA-LACTAMASE DOMAIN-CONTAINING PROTEIN"/>
    <property type="match status" value="1"/>
</dbReference>
<dbReference type="Pfam" id="PF00753">
    <property type="entry name" value="Lactamase_B"/>
    <property type="match status" value="1"/>
</dbReference>
<protein>
    <submittedName>
        <fullName evidence="3">Metallo-beta-lactamase class B</fullName>
        <ecNumber evidence="3">3.5.2.6</ecNumber>
    </submittedName>
</protein>
<keyword evidence="3" id="KW-0378">Hydrolase</keyword>
<dbReference type="EMBL" id="JACIDX010000005">
    <property type="protein sequence ID" value="MBB3954748.1"/>
    <property type="molecule type" value="Genomic_DNA"/>
</dbReference>
<dbReference type="GO" id="GO:0008800">
    <property type="term" value="F:beta-lactamase activity"/>
    <property type="evidence" value="ECO:0007669"/>
    <property type="project" value="UniProtKB-EC"/>
</dbReference>
<comment type="caution">
    <text evidence="3">The sequence shown here is derived from an EMBL/GenBank/DDBJ whole genome shotgun (WGS) entry which is preliminary data.</text>
</comment>